<sequence>MKSKKSILIVLALMIAACLSVAALAEEPAEIAADTAAADAAKAAAEDAQAAADAAQAESTALTEALEAYSKAKAESRKLEVLTSLKEELDGYVADGALTQEQADLILKYYAEQLTLMQQNGTGFGRDGRGGHGGKGFGKDRMDDSFSGSGLNGRNGFGGRQGRFGTTVPAQQQAPAAPADQDTSGI</sequence>
<gene>
    <name evidence="1" type="ORF">SAMN06297397_2212</name>
</gene>
<name>A0AC61PN08_9FIRM</name>
<accession>A0AC61PN08</accession>
<evidence type="ECO:0000313" key="2">
    <source>
        <dbReference type="Proteomes" id="UP000192328"/>
    </source>
</evidence>
<comment type="caution">
    <text evidence="1">The sequence shown here is derived from an EMBL/GenBank/DDBJ whole genome shotgun (WGS) entry which is preliminary data.</text>
</comment>
<protein>
    <submittedName>
        <fullName evidence="1">Uncharacterized protein</fullName>
    </submittedName>
</protein>
<evidence type="ECO:0000313" key="1">
    <source>
        <dbReference type="EMBL" id="SMC72809.1"/>
    </source>
</evidence>
<dbReference type="EMBL" id="FWXZ01000004">
    <property type="protein sequence ID" value="SMC72809.1"/>
    <property type="molecule type" value="Genomic_DNA"/>
</dbReference>
<keyword evidence="2" id="KW-1185">Reference proteome</keyword>
<proteinExistence type="predicted"/>
<organism evidence="1 2">
    <name type="scientific">Aristaeella lactis</name>
    <dbReference type="NCBI Taxonomy" id="3046383"/>
    <lineage>
        <taxon>Bacteria</taxon>
        <taxon>Bacillati</taxon>
        <taxon>Bacillota</taxon>
        <taxon>Clostridia</taxon>
        <taxon>Eubacteriales</taxon>
        <taxon>Aristaeellaceae</taxon>
        <taxon>Aristaeella</taxon>
    </lineage>
</organism>
<dbReference type="Proteomes" id="UP000192328">
    <property type="component" value="Unassembled WGS sequence"/>
</dbReference>
<reference evidence="1" key="1">
    <citation type="submission" date="2017-04" db="EMBL/GenBank/DDBJ databases">
        <authorList>
            <person name="Varghese N."/>
            <person name="Submissions S."/>
        </authorList>
    </citation>
    <scope>NUCLEOTIDE SEQUENCE</scope>
    <source>
        <strain evidence="1">WTE2008</strain>
    </source>
</reference>